<dbReference type="SMART" id="SM00327">
    <property type="entry name" value="VWA"/>
    <property type="match status" value="1"/>
</dbReference>
<dbReference type="SUPFAM" id="SSF53300">
    <property type="entry name" value="vWA-like"/>
    <property type="match status" value="1"/>
</dbReference>
<accession>A0A401Z644</accession>
<dbReference type="InterPro" id="IPR051324">
    <property type="entry name" value="Stress/Tellurium_Resist"/>
</dbReference>
<dbReference type="EMBL" id="BIFH01000061">
    <property type="protein sequence ID" value="GCE02315.1"/>
    <property type="molecule type" value="Genomic_DNA"/>
</dbReference>
<dbReference type="InterPro" id="IPR019303">
    <property type="entry name" value="vWA_TerF_C"/>
</dbReference>
<feature type="compositionally biased region" description="Low complexity" evidence="2">
    <location>
        <begin position="244"/>
        <end position="254"/>
    </location>
</feature>
<feature type="region of interest" description="Disordered" evidence="2">
    <location>
        <begin position="237"/>
        <end position="274"/>
    </location>
</feature>
<dbReference type="InterPro" id="IPR002035">
    <property type="entry name" value="VWF_A"/>
</dbReference>
<dbReference type="PANTHER" id="PTHR32097:SF4">
    <property type="entry name" value="GENERAL STRESS PROTEIN 16U"/>
    <property type="match status" value="1"/>
</dbReference>
<evidence type="ECO:0000313" key="4">
    <source>
        <dbReference type="EMBL" id="GCE02315.1"/>
    </source>
</evidence>
<proteinExistence type="inferred from homology"/>
<dbReference type="Pfam" id="PF02342">
    <property type="entry name" value="TerD"/>
    <property type="match status" value="1"/>
</dbReference>
<name>A0A401Z644_9ACTN</name>
<evidence type="ECO:0000256" key="1">
    <source>
        <dbReference type="ARBA" id="ARBA00008775"/>
    </source>
</evidence>
<dbReference type="InterPro" id="IPR003325">
    <property type="entry name" value="TerD"/>
</dbReference>
<keyword evidence="5" id="KW-1185">Reference proteome</keyword>
<organism evidence="4 5">
    <name type="scientific">Embleya hyalina</name>
    <dbReference type="NCBI Taxonomy" id="516124"/>
    <lineage>
        <taxon>Bacteria</taxon>
        <taxon>Bacillati</taxon>
        <taxon>Actinomycetota</taxon>
        <taxon>Actinomycetes</taxon>
        <taxon>Kitasatosporales</taxon>
        <taxon>Streptomycetaceae</taxon>
        <taxon>Embleya</taxon>
    </lineage>
</organism>
<evidence type="ECO:0000259" key="3">
    <source>
        <dbReference type="PROSITE" id="PS50234"/>
    </source>
</evidence>
<evidence type="ECO:0000313" key="5">
    <source>
        <dbReference type="Proteomes" id="UP000286931"/>
    </source>
</evidence>
<gene>
    <name evidence="4" type="ORF">EHYA_10092</name>
</gene>
<feature type="region of interest" description="Disordered" evidence="2">
    <location>
        <begin position="11"/>
        <end position="34"/>
    </location>
</feature>
<sequence length="502" mass="53623">MRFVPGGFPLVMLRSPPRTTPRREPSTGRGVTTGPVCGVRGRVGQNGSMRSMPNQPQVLPAGANTAVPTGVLDVTLAFTPRPGTPVPDLCALLLGTDGRVRSDADFVFYNQPSGAGGAVRCVDVSGEGGTRAAVRVSLGDLPPDVERVLVAASVDGGRFADVTDLATHVVRVDAHDPHGSGAFAAHCPGSGGGTETLLVVVEFYRRQGDWKLRSVGQGYAAGLAGLATDYGVDVADESARPTSAHTAGGTAGRPAPAPVSPPAAKGADPTRDTAALPADLARRIDLRKERVAVCLEKKGLAGTRAHVVLVLDASGSMYDVYGQGTVARMLERLAPVAARLDDDGTLDVWLYADRARRLRDPLRIPELRRWMKQFRKWPDNVGVGNDEPVVMRELVSAYRRSADGLPTLVLFVSDGDVWADDEMARILTSAAEHPMFWQFIGLGNSQYGVLERLDTLPGRIVDNCNFFALDDFDSVTDDDLYDRLLGEFPHWLAAARTARLLG</sequence>
<dbReference type="CDD" id="cd06974">
    <property type="entry name" value="TerD_like"/>
    <property type="match status" value="1"/>
</dbReference>
<dbReference type="InterPro" id="IPR036465">
    <property type="entry name" value="vWFA_dom_sf"/>
</dbReference>
<protein>
    <recommendedName>
        <fullName evidence="3">VWFA domain-containing protein</fullName>
    </recommendedName>
</protein>
<comment type="caution">
    <text evidence="4">The sequence shown here is derived from an EMBL/GenBank/DDBJ whole genome shotgun (WGS) entry which is preliminary data.</text>
</comment>
<dbReference type="PROSITE" id="PS50234">
    <property type="entry name" value="VWFA"/>
    <property type="match status" value="1"/>
</dbReference>
<dbReference type="AlphaFoldDB" id="A0A401Z644"/>
<dbReference type="PANTHER" id="PTHR32097">
    <property type="entry name" value="CAMP-BINDING PROTEIN 1-RELATED"/>
    <property type="match status" value="1"/>
</dbReference>
<dbReference type="Gene3D" id="2.60.60.30">
    <property type="entry name" value="sav2460 like domains"/>
    <property type="match status" value="1"/>
</dbReference>
<feature type="domain" description="VWFA" evidence="3">
    <location>
        <begin position="306"/>
        <end position="484"/>
    </location>
</feature>
<dbReference type="Proteomes" id="UP000286931">
    <property type="component" value="Unassembled WGS sequence"/>
</dbReference>
<evidence type="ECO:0000256" key="2">
    <source>
        <dbReference type="SAM" id="MobiDB-lite"/>
    </source>
</evidence>
<comment type="similarity">
    <text evidence="1">Belongs to the CAPAB/TerDEXZ family.</text>
</comment>
<dbReference type="Pfam" id="PF10138">
    <property type="entry name" value="vWA-TerF-like"/>
    <property type="match status" value="1"/>
</dbReference>
<reference evidence="4 5" key="1">
    <citation type="submission" date="2018-12" db="EMBL/GenBank/DDBJ databases">
        <title>Draft genome sequence of Embleya hyalina NBRC 13850T.</title>
        <authorList>
            <person name="Komaki H."/>
            <person name="Hosoyama A."/>
            <person name="Kimura A."/>
            <person name="Ichikawa N."/>
            <person name="Tamura T."/>
        </authorList>
    </citation>
    <scope>NUCLEOTIDE SEQUENCE [LARGE SCALE GENOMIC DNA]</scope>
    <source>
        <strain evidence="4 5">NBRC 13850</strain>
    </source>
</reference>